<keyword evidence="1" id="KW-0732">Signal</keyword>
<comment type="caution">
    <text evidence="4">The sequence shown here is derived from an EMBL/GenBank/DDBJ whole genome shotgun (WGS) entry which is preliminary data.</text>
</comment>
<dbReference type="EMBL" id="VNWK01000026">
    <property type="protein sequence ID" value="TXJ93930.1"/>
    <property type="molecule type" value="Genomic_DNA"/>
</dbReference>
<dbReference type="InterPro" id="IPR051450">
    <property type="entry name" value="Gfo/Idh/MocA_Oxidoreductases"/>
</dbReference>
<feature type="domain" description="GFO/IDH/MocA-like oxidoreductase" evidence="3">
    <location>
        <begin position="157"/>
        <end position="283"/>
    </location>
</feature>
<sequence>MVRFILVCLTFALMPATTLFSQTEPLKIGVAGLSHSHVHGILGREDTGDIKIVGIAEPNRELAQRFADQHGFSMDLVYDSLEELIAATHPEAVTAFGSIYDHLKVVETCAPKGIHVMVEKPLAVSVDHAKKMKALADKYHIQLLTNYETTWYPTNHKAKQLLDDGKIGELRKVIVRDGHRGPVKIGVNKEFLDWLQDPVLNGGGAITDFGCYGANLMTWLKKGQKPISVTAVTQQLQSENNPKVDDDATILLTYDDSMAILEPSWNWPIGRKDMEIYGLTGAIFADNRNTLRVRMAEGYDGFQEEKMTLEERSNPYNDPFSLLAAVIRGKVKLNPSDLTALENNMTVVEILEAAKESAQKGKTITLKK</sequence>
<dbReference type="AlphaFoldDB" id="A0A3A1NM05"/>
<dbReference type="InterPro" id="IPR055170">
    <property type="entry name" value="GFO_IDH_MocA-like_dom"/>
</dbReference>
<dbReference type="EMBL" id="QXFI01000026">
    <property type="protein sequence ID" value="RIV44026.1"/>
    <property type="molecule type" value="Genomic_DNA"/>
</dbReference>
<keyword evidence="7" id="KW-1185">Reference proteome</keyword>
<evidence type="ECO:0000313" key="6">
    <source>
        <dbReference type="Proteomes" id="UP000266691"/>
    </source>
</evidence>
<dbReference type="Pfam" id="PF01408">
    <property type="entry name" value="GFO_IDH_MocA"/>
    <property type="match status" value="1"/>
</dbReference>
<feature type="domain" description="Gfo/Idh/MocA-like oxidoreductase N-terminal" evidence="2">
    <location>
        <begin position="27"/>
        <end position="146"/>
    </location>
</feature>
<dbReference type="Proteomes" id="UP000266691">
    <property type="component" value="Unassembled WGS sequence"/>
</dbReference>
<dbReference type="SUPFAM" id="SSF55347">
    <property type="entry name" value="Glyceraldehyde-3-phosphate dehydrogenase-like, C-terminal domain"/>
    <property type="match status" value="1"/>
</dbReference>
<dbReference type="Pfam" id="PF22725">
    <property type="entry name" value="GFO_IDH_MocA_C3"/>
    <property type="match status" value="1"/>
</dbReference>
<accession>A0A3A1NM05</accession>
<organism evidence="4 6">
    <name type="scientific">Flagellimonas pelagia</name>
    <dbReference type="NCBI Taxonomy" id="2306998"/>
    <lineage>
        <taxon>Bacteria</taxon>
        <taxon>Pseudomonadati</taxon>
        <taxon>Bacteroidota</taxon>
        <taxon>Flavobacteriia</taxon>
        <taxon>Flavobacteriales</taxon>
        <taxon>Flavobacteriaceae</taxon>
        <taxon>Flagellimonas</taxon>
    </lineage>
</organism>
<dbReference type="InterPro" id="IPR000683">
    <property type="entry name" value="Gfo/Idh/MocA-like_OxRdtase_N"/>
</dbReference>
<name>A0A3A1NM05_9FLAO</name>
<evidence type="ECO:0000313" key="7">
    <source>
        <dbReference type="Proteomes" id="UP000321621"/>
    </source>
</evidence>
<evidence type="ECO:0000313" key="4">
    <source>
        <dbReference type="EMBL" id="RIV44026.1"/>
    </source>
</evidence>
<evidence type="ECO:0000259" key="2">
    <source>
        <dbReference type="Pfam" id="PF01408"/>
    </source>
</evidence>
<dbReference type="Gene3D" id="3.40.50.720">
    <property type="entry name" value="NAD(P)-binding Rossmann-like Domain"/>
    <property type="match status" value="1"/>
</dbReference>
<evidence type="ECO:0000256" key="1">
    <source>
        <dbReference type="SAM" id="SignalP"/>
    </source>
</evidence>
<gene>
    <name evidence="4" type="ORF">D2V05_11050</name>
    <name evidence="5" type="ORF">FQ017_10940</name>
</gene>
<feature type="signal peptide" evidence="1">
    <location>
        <begin position="1"/>
        <end position="21"/>
    </location>
</feature>
<dbReference type="InterPro" id="IPR036291">
    <property type="entry name" value="NAD(P)-bd_dom_sf"/>
</dbReference>
<dbReference type="Gene3D" id="3.30.360.10">
    <property type="entry name" value="Dihydrodipicolinate Reductase, domain 2"/>
    <property type="match status" value="1"/>
</dbReference>
<dbReference type="PANTHER" id="PTHR43377:SF1">
    <property type="entry name" value="BILIVERDIN REDUCTASE A"/>
    <property type="match status" value="1"/>
</dbReference>
<proteinExistence type="predicted"/>
<reference evidence="5 7" key="2">
    <citation type="submission" date="2019-07" db="EMBL/GenBank/DDBJ databases">
        <title>Draft genome of two Muricauda strains isolated from deep sea.</title>
        <authorList>
            <person name="Sun C."/>
        </authorList>
    </citation>
    <scope>NUCLEOTIDE SEQUENCE [LARGE SCALE GENOMIC DNA]</scope>
    <source>
        <strain evidence="5 7">72</strain>
    </source>
</reference>
<dbReference type="SUPFAM" id="SSF51735">
    <property type="entry name" value="NAD(P)-binding Rossmann-fold domains"/>
    <property type="match status" value="1"/>
</dbReference>
<evidence type="ECO:0000259" key="3">
    <source>
        <dbReference type="Pfam" id="PF22725"/>
    </source>
</evidence>
<feature type="chain" id="PRO_5017477727" evidence="1">
    <location>
        <begin position="22"/>
        <end position="368"/>
    </location>
</feature>
<protein>
    <submittedName>
        <fullName evidence="4">Gfo/Idh/MocA family oxidoreductase</fullName>
    </submittedName>
</protein>
<dbReference type="RefSeq" id="WP_119647699.1">
    <property type="nucleotide sequence ID" value="NZ_QXFI01000026.1"/>
</dbReference>
<reference evidence="4 6" key="1">
    <citation type="submission" date="2018-08" db="EMBL/GenBank/DDBJ databases">
        <title>Proposal of Muricauda 72 sp.nov. and Muricauda NH166 sp.nov., isolated from seawater.</title>
        <authorList>
            <person name="Cheng H."/>
            <person name="Wu Y.-H."/>
            <person name="Guo L.-L."/>
            <person name="Xu X.-W."/>
        </authorList>
    </citation>
    <scope>NUCLEOTIDE SEQUENCE [LARGE SCALE GENOMIC DNA]</scope>
    <source>
        <strain evidence="4 6">72</strain>
    </source>
</reference>
<dbReference type="PANTHER" id="PTHR43377">
    <property type="entry name" value="BILIVERDIN REDUCTASE A"/>
    <property type="match status" value="1"/>
</dbReference>
<dbReference type="Proteomes" id="UP000321621">
    <property type="component" value="Unassembled WGS sequence"/>
</dbReference>
<dbReference type="OrthoDB" id="9815825at2"/>
<dbReference type="GO" id="GO:0000166">
    <property type="term" value="F:nucleotide binding"/>
    <property type="evidence" value="ECO:0007669"/>
    <property type="project" value="InterPro"/>
</dbReference>
<evidence type="ECO:0000313" key="5">
    <source>
        <dbReference type="EMBL" id="TXJ93930.1"/>
    </source>
</evidence>